<comment type="subcellular location">
    <subcellularLocation>
        <location evidence="1 10">Cell membrane</location>
        <topology evidence="1 10">Multi-pass membrane protein</topology>
    </subcellularLocation>
</comment>
<feature type="transmembrane region" description="Helical" evidence="10">
    <location>
        <begin position="293"/>
        <end position="314"/>
    </location>
</feature>
<evidence type="ECO:0000313" key="12">
    <source>
        <dbReference type="EMBL" id="HIV13633.1"/>
    </source>
</evidence>
<evidence type="ECO:0000256" key="8">
    <source>
        <dbReference type="ARBA" id="ARBA00023136"/>
    </source>
</evidence>
<evidence type="ECO:0000259" key="11">
    <source>
        <dbReference type="PROSITE" id="PS50928"/>
    </source>
</evidence>
<dbReference type="EMBL" id="DVON01000229">
    <property type="protein sequence ID" value="HIV13633.1"/>
    <property type="molecule type" value="Genomic_DNA"/>
</dbReference>
<proteinExistence type="inferred from homology"/>
<dbReference type="AlphaFoldDB" id="A0A9D1T7L8"/>
<dbReference type="Pfam" id="PF12911">
    <property type="entry name" value="OppC_N"/>
    <property type="match status" value="1"/>
</dbReference>
<name>A0A9D1T7L8_9FIRM</name>
<accession>A0A9D1T7L8</accession>
<feature type="transmembrane region" description="Helical" evidence="10">
    <location>
        <begin position="171"/>
        <end position="197"/>
    </location>
</feature>
<feature type="transmembrane region" description="Helical" evidence="10">
    <location>
        <begin position="61"/>
        <end position="82"/>
    </location>
</feature>
<dbReference type="GO" id="GO:0055085">
    <property type="term" value="P:transmembrane transport"/>
    <property type="evidence" value="ECO:0007669"/>
    <property type="project" value="InterPro"/>
</dbReference>
<keyword evidence="7 10" id="KW-1133">Transmembrane helix</keyword>
<keyword evidence="3" id="KW-1003">Cell membrane</keyword>
<protein>
    <submittedName>
        <fullName evidence="12">ABC transporter permease</fullName>
    </submittedName>
</protein>
<dbReference type="GO" id="GO:0015833">
    <property type="term" value="P:peptide transport"/>
    <property type="evidence" value="ECO:0007669"/>
    <property type="project" value="UniProtKB-KW"/>
</dbReference>
<reference evidence="12" key="2">
    <citation type="journal article" date="2021" name="PeerJ">
        <title>Extensive microbial diversity within the chicken gut microbiome revealed by metagenomics and culture.</title>
        <authorList>
            <person name="Gilroy R."/>
            <person name="Ravi A."/>
            <person name="Getino M."/>
            <person name="Pursley I."/>
            <person name="Horton D.L."/>
            <person name="Alikhan N.F."/>
            <person name="Baker D."/>
            <person name="Gharbi K."/>
            <person name="Hall N."/>
            <person name="Watson M."/>
            <person name="Adriaenssens E.M."/>
            <person name="Foster-Nyarko E."/>
            <person name="Jarju S."/>
            <person name="Secka A."/>
            <person name="Antonio M."/>
            <person name="Oren A."/>
            <person name="Chaudhuri R.R."/>
            <person name="La Ragione R."/>
            <person name="Hildebrand F."/>
            <person name="Pallen M.J."/>
        </authorList>
    </citation>
    <scope>NUCLEOTIDE SEQUENCE</scope>
    <source>
        <strain evidence="12">ChiBcec2-4451</strain>
    </source>
</reference>
<evidence type="ECO:0000256" key="4">
    <source>
        <dbReference type="ARBA" id="ARBA00022692"/>
    </source>
</evidence>
<evidence type="ECO:0000256" key="7">
    <source>
        <dbReference type="ARBA" id="ARBA00022989"/>
    </source>
</evidence>
<evidence type="ECO:0000313" key="13">
    <source>
        <dbReference type="Proteomes" id="UP000886723"/>
    </source>
</evidence>
<feature type="transmembrane region" description="Helical" evidence="10">
    <location>
        <begin position="124"/>
        <end position="150"/>
    </location>
</feature>
<dbReference type="GO" id="GO:0015031">
    <property type="term" value="P:protein transport"/>
    <property type="evidence" value="ECO:0007669"/>
    <property type="project" value="UniProtKB-KW"/>
</dbReference>
<sequence>MAENITKNSSQSSAAAAAGSKGLTPDQFKVIGFTQEEANKIERPTISYWQDAWRRLRKNPVAMGALVVLGLLVIMVIIGPHIRGYDYINMNVVEKNQGPSGKYWFGTDSLGRDLFSRVWVGARASVIIALVATALKMVIGTLYGAAMAHFGGWVDDIMMRIIEVINSLPNLLITILIMMILGNNLFALLVALSITAWCNTARQTRGLIKQLKESEYVYAAEVLGASPMRIIIKHYVPNMISILLLDASTAIPNFIFTEAGLSFLGIGLTSPEISLGVLISQGQQTLDFYPTQLLFPCVVLCVIVMAFNLLGDGLRDALDPKLRK</sequence>
<dbReference type="PANTHER" id="PTHR43386">
    <property type="entry name" value="OLIGOPEPTIDE TRANSPORT SYSTEM PERMEASE PROTEIN APPC"/>
    <property type="match status" value="1"/>
</dbReference>
<keyword evidence="6" id="KW-0653">Protein transport</keyword>
<dbReference type="Proteomes" id="UP000886723">
    <property type="component" value="Unassembled WGS sequence"/>
</dbReference>
<evidence type="ECO:0000256" key="9">
    <source>
        <dbReference type="ARBA" id="ARBA00024202"/>
    </source>
</evidence>
<keyword evidence="5" id="KW-0571">Peptide transport</keyword>
<keyword evidence="8 10" id="KW-0472">Membrane</keyword>
<feature type="domain" description="ABC transmembrane type-1" evidence="11">
    <location>
        <begin position="122"/>
        <end position="311"/>
    </location>
</feature>
<dbReference type="Pfam" id="PF00528">
    <property type="entry name" value="BPD_transp_1"/>
    <property type="match status" value="1"/>
</dbReference>
<dbReference type="PROSITE" id="PS50928">
    <property type="entry name" value="ABC_TM1"/>
    <property type="match status" value="1"/>
</dbReference>
<gene>
    <name evidence="12" type="ORF">IAA63_10910</name>
</gene>
<evidence type="ECO:0000256" key="5">
    <source>
        <dbReference type="ARBA" id="ARBA00022856"/>
    </source>
</evidence>
<comment type="similarity">
    <text evidence="9">Belongs to the binding-protein-dependent transport system permease family. OppBC subfamily.</text>
</comment>
<dbReference type="InterPro" id="IPR050366">
    <property type="entry name" value="BP-dependent_transpt_permease"/>
</dbReference>
<evidence type="ECO:0000256" key="10">
    <source>
        <dbReference type="RuleBase" id="RU363032"/>
    </source>
</evidence>
<keyword evidence="2 10" id="KW-0813">Transport</keyword>
<evidence type="ECO:0000256" key="1">
    <source>
        <dbReference type="ARBA" id="ARBA00004651"/>
    </source>
</evidence>
<evidence type="ECO:0000256" key="6">
    <source>
        <dbReference type="ARBA" id="ARBA00022927"/>
    </source>
</evidence>
<dbReference type="PANTHER" id="PTHR43386:SF24">
    <property type="entry name" value="OLIGOPEPTIDE TRANSPORT SYSTEM PERMEASE PROTEIN AMID"/>
    <property type="match status" value="1"/>
</dbReference>
<dbReference type="GO" id="GO:0005886">
    <property type="term" value="C:plasma membrane"/>
    <property type="evidence" value="ECO:0007669"/>
    <property type="project" value="UniProtKB-SubCell"/>
</dbReference>
<dbReference type="InterPro" id="IPR000515">
    <property type="entry name" value="MetI-like"/>
</dbReference>
<evidence type="ECO:0000256" key="3">
    <source>
        <dbReference type="ARBA" id="ARBA00022475"/>
    </source>
</evidence>
<dbReference type="InterPro" id="IPR035906">
    <property type="entry name" value="MetI-like_sf"/>
</dbReference>
<dbReference type="SUPFAM" id="SSF161098">
    <property type="entry name" value="MetI-like"/>
    <property type="match status" value="1"/>
</dbReference>
<organism evidence="12 13">
    <name type="scientific">Candidatus Pullilachnospira stercoravium</name>
    <dbReference type="NCBI Taxonomy" id="2840913"/>
    <lineage>
        <taxon>Bacteria</taxon>
        <taxon>Bacillati</taxon>
        <taxon>Bacillota</taxon>
        <taxon>Clostridia</taxon>
        <taxon>Lachnospirales</taxon>
        <taxon>Lachnospiraceae</taxon>
        <taxon>Lachnospiraceae incertae sedis</taxon>
        <taxon>Candidatus Pullilachnospira</taxon>
    </lineage>
</organism>
<keyword evidence="4 10" id="KW-0812">Transmembrane</keyword>
<comment type="caution">
    <text evidence="12">The sequence shown here is derived from an EMBL/GenBank/DDBJ whole genome shotgun (WGS) entry which is preliminary data.</text>
</comment>
<reference evidence="12" key="1">
    <citation type="submission" date="2020-10" db="EMBL/GenBank/DDBJ databases">
        <authorList>
            <person name="Gilroy R."/>
        </authorList>
    </citation>
    <scope>NUCLEOTIDE SEQUENCE</scope>
    <source>
        <strain evidence="12">ChiBcec2-4451</strain>
    </source>
</reference>
<evidence type="ECO:0000256" key="2">
    <source>
        <dbReference type="ARBA" id="ARBA00022448"/>
    </source>
</evidence>
<dbReference type="CDD" id="cd06261">
    <property type="entry name" value="TM_PBP2"/>
    <property type="match status" value="1"/>
</dbReference>
<dbReference type="Gene3D" id="1.10.3720.10">
    <property type="entry name" value="MetI-like"/>
    <property type="match status" value="1"/>
</dbReference>
<dbReference type="InterPro" id="IPR025966">
    <property type="entry name" value="OppC_N"/>
</dbReference>